<sequence length="239" mass="27591">MDDLLSNVLDAYGGLDRWNAFNELAVKSATGGPFWASKGIPENHGWGNVTIRTAQEWTSISPYDAPDHRMTFTPERVVIEDFDHRLVQELSDPRAAFAGYGEHAYWDIPRRAYFNGYALWTYLATPFLLALPGVQAQEAAPWYEDGEVWRVLQVVLPDSLASHSSEQRFYFGPDYLLRRQDYHLDVSGKARVAHYVSDHAEVQGLRFPTRRHAYARGVDDEPDRNRLLVWIRFTDFRLR</sequence>
<evidence type="ECO:0000313" key="2">
    <source>
        <dbReference type="Proteomes" id="UP000192911"/>
    </source>
</evidence>
<proteinExistence type="predicted"/>
<evidence type="ECO:0000313" key="1">
    <source>
        <dbReference type="EMBL" id="SMF07935.1"/>
    </source>
</evidence>
<dbReference type="RefSeq" id="WP_085225498.1">
    <property type="nucleotide sequence ID" value="NZ_BSQD01000002.1"/>
</dbReference>
<protein>
    <submittedName>
        <fullName evidence="1">Uncharacterized protein</fullName>
    </submittedName>
</protein>
<reference evidence="2" key="1">
    <citation type="submission" date="2017-04" db="EMBL/GenBank/DDBJ databases">
        <authorList>
            <person name="Varghese N."/>
            <person name="Submissions S."/>
        </authorList>
    </citation>
    <scope>NUCLEOTIDE SEQUENCE [LARGE SCALE GENOMIC DNA]</scope>
    <source>
        <strain evidence="2">Ballard 720</strain>
    </source>
</reference>
<name>A0A1X7D335_TRICW</name>
<dbReference type="EMBL" id="FXAH01000002">
    <property type="protein sequence ID" value="SMF07935.1"/>
    <property type="molecule type" value="Genomic_DNA"/>
</dbReference>
<organism evidence="1 2">
    <name type="scientific">Trinickia caryophylli</name>
    <name type="common">Paraburkholderia caryophylli</name>
    <dbReference type="NCBI Taxonomy" id="28094"/>
    <lineage>
        <taxon>Bacteria</taxon>
        <taxon>Pseudomonadati</taxon>
        <taxon>Pseudomonadota</taxon>
        <taxon>Betaproteobacteria</taxon>
        <taxon>Burkholderiales</taxon>
        <taxon>Burkholderiaceae</taxon>
        <taxon>Trinickia</taxon>
    </lineage>
</organism>
<dbReference type="Proteomes" id="UP000192911">
    <property type="component" value="Unassembled WGS sequence"/>
</dbReference>
<accession>A0A1X7D335</accession>
<dbReference type="OrthoDB" id="8746011at2"/>
<dbReference type="GeneID" id="95552341"/>
<keyword evidence="2" id="KW-1185">Reference proteome</keyword>
<dbReference type="STRING" id="28094.SAMN06295900_102337"/>
<gene>
    <name evidence="1" type="ORF">SAMN06295900_102337</name>
</gene>
<dbReference type="AlphaFoldDB" id="A0A1X7D335"/>